<comment type="similarity">
    <text evidence="3">Belongs to the eukaryotic release factor 1 family. Pelota subfamily.</text>
</comment>
<dbReference type="Gene3D" id="3.30.420.60">
    <property type="entry name" value="eRF1 domain 2"/>
    <property type="match status" value="1"/>
</dbReference>
<comment type="caution">
    <text evidence="7">The sequence shown here is derived from an EMBL/GenBank/DDBJ whole genome shotgun (WGS) entry which is preliminary data.</text>
</comment>
<comment type="cofactor">
    <cofactor evidence="1">
        <name>a divalent metal cation</name>
        <dbReference type="ChEBI" id="CHEBI:60240"/>
    </cofactor>
</comment>
<dbReference type="SUPFAM" id="SSF55315">
    <property type="entry name" value="L30e-like"/>
    <property type="match status" value="1"/>
</dbReference>
<organism evidence="7">
    <name type="scientific">Thermofilum pendens</name>
    <dbReference type="NCBI Taxonomy" id="2269"/>
    <lineage>
        <taxon>Archaea</taxon>
        <taxon>Thermoproteota</taxon>
        <taxon>Thermoprotei</taxon>
        <taxon>Thermofilales</taxon>
        <taxon>Thermofilaceae</taxon>
        <taxon>Thermofilum</taxon>
    </lineage>
</organism>
<keyword evidence="5" id="KW-0479">Metal-binding</keyword>
<dbReference type="Pfam" id="PF26356">
    <property type="entry name" value="Pelota_N"/>
    <property type="match status" value="1"/>
</dbReference>
<dbReference type="AlphaFoldDB" id="A0A7C4H102"/>
<dbReference type="Pfam" id="PF03465">
    <property type="entry name" value="eRF1_3"/>
    <property type="match status" value="1"/>
</dbReference>
<evidence type="ECO:0000256" key="3">
    <source>
        <dbReference type="ARBA" id="ARBA00009504"/>
    </source>
</evidence>
<dbReference type="SUPFAM" id="SSF159065">
    <property type="entry name" value="Dom34/Pelota N-terminal domain-like"/>
    <property type="match status" value="1"/>
</dbReference>
<dbReference type="GO" id="GO:0070651">
    <property type="term" value="P:nonfunctional rRNA decay"/>
    <property type="evidence" value="ECO:0007669"/>
    <property type="project" value="TreeGrafter"/>
</dbReference>
<dbReference type="GO" id="GO:0070966">
    <property type="term" value="P:nuclear-transcribed mRNA catabolic process, no-go decay"/>
    <property type="evidence" value="ECO:0007669"/>
    <property type="project" value="InterPro"/>
</dbReference>
<protein>
    <recommendedName>
        <fullName evidence="6">eRF1/Pelota-like N-terminal domain-containing protein</fullName>
    </recommendedName>
</protein>
<proteinExistence type="inferred from homology"/>
<evidence type="ECO:0000313" key="7">
    <source>
        <dbReference type="EMBL" id="HGM46979.1"/>
    </source>
</evidence>
<evidence type="ECO:0000256" key="5">
    <source>
        <dbReference type="ARBA" id="ARBA00022723"/>
    </source>
</evidence>
<gene>
    <name evidence="7" type="ORF">ENU21_04435</name>
</gene>
<keyword evidence="4" id="KW-0963">Cytoplasm</keyword>
<dbReference type="SMART" id="SM01194">
    <property type="entry name" value="eRF1_1"/>
    <property type="match status" value="1"/>
</dbReference>
<dbReference type="InterPro" id="IPR042226">
    <property type="entry name" value="eFR1_2_sf"/>
</dbReference>
<name>A0A7C4H102_THEPE</name>
<dbReference type="GO" id="GO:0046872">
    <property type="term" value="F:metal ion binding"/>
    <property type="evidence" value="ECO:0007669"/>
    <property type="project" value="UniProtKB-KW"/>
</dbReference>
<feature type="domain" description="eRF1/Pelota-like N-terminal" evidence="6">
    <location>
        <begin position="1"/>
        <end position="127"/>
    </location>
</feature>
<dbReference type="Gene3D" id="3.30.1330.30">
    <property type="match status" value="1"/>
</dbReference>
<dbReference type="GO" id="GO:0032790">
    <property type="term" value="P:ribosome disassembly"/>
    <property type="evidence" value="ECO:0007669"/>
    <property type="project" value="TreeGrafter"/>
</dbReference>
<dbReference type="GO" id="GO:0005737">
    <property type="term" value="C:cytoplasm"/>
    <property type="evidence" value="ECO:0007669"/>
    <property type="project" value="UniProtKB-SubCell"/>
</dbReference>
<evidence type="ECO:0000256" key="4">
    <source>
        <dbReference type="ARBA" id="ARBA00022490"/>
    </source>
</evidence>
<dbReference type="InterPro" id="IPR005140">
    <property type="entry name" value="eRF1_Pelota-like_N"/>
</dbReference>
<dbReference type="GO" id="GO:0071025">
    <property type="term" value="P:RNA surveillance"/>
    <property type="evidence" value="ECO:0007669"/>
    <property type="project" value="InterPro"/>
</dbReference>
<evidence type="ECO:0000256" key="1">
    <source>
        <dbReference type="ARBA" id="ARBA00001968"/>
    </source>
</evidence>
<dbReference type="InterPro" id="IPR004405">
    <property type="entry name" value="TF_pelota"/>
</dbReference>
<dbReference type="EMBL" id="DTBQ01000121">
    <property type="protein sequence ID" value="HGM46979.1"/>
    <property type="molecule type" value="Genomic_DNA"/>
</dbReference>
<dbReference type="InterPro" id="IPR058547">
    <property type="entry name" value="Pelota_N"/>
</dbReference>
<accession>A0A7C4H102</accession>
<dbReference type="PANTHER" id="PTHR10853">
    <property type="entry name" value="PELOTA"/>
    <property type="match status" value="1"/>
</dbReference>
<dbReference type="InterPro" id="IPR038069">
    <property type="entry name" value="Pelota/DOM34_N"/>
</dbReference>
<dbReference type="InterPro" id="IPR029064">
    <property type="entry name" value="Ribosomal_eL30-like_sf"/>
</dbReference>
<comment type="subcellular location">
    <subcellularLocation>
        <location evidence="2">Cytoplasm</location>
    </subcellularLocation>
</comment>
<dbReference type="PANTHER" id="PTHR10853:SF0">
    <property type="entry name" value="PROTEIN PELOTA HOMOLOG"/>
    <property type="match status" value="1"/>
</dbReference>
<sequence>MRVLMLDEREGSLELVIEVPEDLYFLTMILDRGDHVYAWTTRQLRVGEAEEKGDRVRVYLGIAVEKISYSKFSSKIRLTGRIVDAPEVVGGRGSYHTLSLGVGDRVKVVKQKGIRAFTKEMISRAQSAVKKVLLVSVGDEEIAAGFLSPVGLELRISKPVTYSKTGREESIREQLYPHLKELLESVLSEYSRERVDEILVATTERLASIVSEILSELSIRAKLIKVSEGGEAGVYEVVRREDLRGLFKGVRADVEREAIETVLRHVSLGSGRVLLSLDNVLEASRWGVVRELLLVDELLWDEKARDKAVEAFNNVLENSGKVLVIPSESESGLILKKLGGAAALLYYELPSSGLEKTST</sequence>
<dbReference type="InterPro" id="IPR005142">
    <property type="entry name" value="eRF1_3"/>
</dbReference>
<dbReference type="Gene3D" id="2.30.30.870">
    <property type="entry name" value="Pelota, domain A"/>
    <property type="match status" value="1"/>
</dbReference>
<evidence type="ECO:0000256" key="2">
    <source>
        <dbReference type="ARBA" id="ARBA00004496"/>
    </source>
</evidence>
<evidence type="ECO:0000259" key="6">
    <source>
        <dbReference type="SMART" id="SM01194"/>
    </source>
</evidence>
<reference evidence="7" key="1">
    <citation type="journal article" date="2020" name="mSystems">
        <title>Genome- and Community-Level Interaction Insights into Carbon Utilization and Element Cycling Functions of Hydrothermarchaeota in Hydrothermal Sediment.</title>
        <authorList>
            <person name="Zhou Z."/>
            <person name="Liu Y."/>
            <person name="Xu W."/>
            <person name="Pan J."/>
            <person name="Luo Z.H."/>
            <person name="Li M."/>
        </authorList>
    </citation>
    <scope>NUCLEOTIDE SEQUENCE</scope>
    <source>
        <strain evidence="7">SpSt-649</strain>
    </source>
</reference>
<dbReference type="GO" id="GO:0070481">
    <property type="term" value="P:nuclear-transcribed mRNA catabolic process, non-stop decay"/>
    <property type="evidence" value="ECO:0007669"/>
    <property type="project" value="InterPro"/>
</dbReference>